<dbReference type="VEuPathDB" id="PlasmoDB:PfKE01_040019400"/>
<evidence type="ECO:0000313" key="8">
    <source>
        <dbReference type="EMBL" id="ANJ21028.1"/>
    </source>
</evidence>
<dbReference type="FunFam" id="1.20.58.830:FF:000004">
    <property type="entry name" value="Erythrocyte membrane protein 1, PfEMP1"/>
    <property type="match status" value="1"/>
</dbReference>
<feature type="non-terminal residue" evidence="8">
    <location>
        <position position="1602"/>
    </location>
</feature>
<evidence type="ECO:0000259" key="6">
    <source>
        <dbReference type="Pfam" id="PF21807"/>
    </source>
</evidence>
<dbReference type="Pfam" id="PF03011">
    <property type="entry name" value="PFEMP"/>
    <property type="match status" value="2"/>
</dbReference>
<feature type="compositionally biased region" description="Basic and acidic residues" evidence="1">
    <location>
        <begin position="724"/>
        <end position="734"/>
    </location>
</feature>
<dbReference type="EMBL" id="KX154908">
    <property type="protein sequence ID" value="ANJ21028.1"/>
    <property type="molecule type" value="Genomic_DNA"/>
</dbReference>
<dbReference type="VEuPathDB" id="PlasmoDB:PfGA01_040017500"/>
<dbReference type="InterPro" id="IPR054595">
    <property type="entry name" value="DBL_C"/>
</dbReference>
<feature type="compositionally biased region" description="Pro residues" evidence="1">
    <location>
        <begin position="1541"/>
        <end position="1566"/>
    </location>
</feature>
<feature type="domain" description="Duffy-binding-like" evidence="7">
    <location>
        <begin position="1053"/>
        <end position="1204"/>
    </location>
</feature>
<feature type="region of interest" description="Disordered" evidence="1">
    <location>
        <begin position="710"/>
        <end position="750"/>
    </location>
</feature>
<dbReference type="SUPFAM" id="SSF140924">
    <property type="entry name" value="Duffy binding domain-like"/>
    <property type="match status" value="4"/>
</dbReference>
<dbReference type="GO" id="GO:0016020">
    <property type="term" value="C:membrane"/>
    <property type="evidence" value="ECO:0007669"/>
    <property type="project" value="InterPro"/>
</dbReference>
<dbReference type="FunFam" id="1.20.58.830:FF:000001">
    <property type="entry name" value="Erythrocyte membrane protein 1, PfEMP1"/>
    <property type="match status" value="1"/>
</dbReference>
<dbReference type="Gene3D" id="1.20.58.1930">
    <property type="match status" value="1"/>
</dbReference>
<protein>
    <submittedName>
        <fullName evidence="8">Erythrocyte membrane protein 1</fullName>
    </submittedName>
</protein>
<keyword evidence="2" id="KW-0472">Membrane</keyword>
<reference evidence="8" key="1">
    <citation type="journal article" date="2016" name="EMBO Mol. Med.">
        <title>Plasmodium falciparum var genes expressed in children with severe malaria encode CIDRalpha1 domains.</title>
        <authorList>
            <person name="Jespersen J.S."/>
            <person name="Wang C.W."/>
            <person name="Mkumbaye S.I."/>
            <person name="Minja D.T."/>
            <person name="Petersen B."/>
            <person name="Turner L."/>
            <person name="Petersen J.E."/>
            <person name="Lusingu J.P."/>
            <person name="Theander T.G."/>
            <person name="Lavstsen T."/>
        </authorList>
    </citation>
    <scope>NUCLEOTIDE SEQUENCE</scope>
    <source>
        <strain evidence="8">1996-2</strain>
    </source>
</reference>
<dbReference type="VEuPathDB" id="PlasmoDB:PfGA01_120044800"/>
<evidence type="ECO:0000259" key="7">
    <source>
        <dbReference type="Pfam" id="PF22672"/>
    </source>
</evidence>
<feature type="domain" description="Duffy-binding-like" evidence="7">
    <location>
        <begin position="132"/>
        <end position="303"/>
    </location>
</feature>
<feature type="region of interest" description="Disordered" evidence="1">
    <location>
        <begin position="1459"/>
        <end position="1571"/>
    </location>
</feature>
<organism evidence="8">
    <name type="scientific">Plasmodium falciparum</name>
    <name type="common">malaria parasite P. falciparum</name>
    <dbReference type="NCBI Taxonomy" id="5833"/>
    <lineage>
        <taxon>Eukaryota</taxon>
        <taxon>Sar</taxon>
        <taxon>Alveolata</taxon>
        <taxon>Apicomplexa</taxon>
        <taxon>Aconoidasida</taxon>
        <taxon>Haemosporida</taxon>
        <taxon>Plasmodiidae</taxon>
        <taxon>Plasmodium</taxon>
        <taxon>Plasmodium (Laverania)</taxon>
    </lineage>
</organism>
<dbReference type="Pfam" id="PF18562">
    <property type="entry name" value="CIDR1_gamma"/>
    <property type="match status" value="1"/>
</dbReference>
<keyword evidence="2" id="KW-1133">Transmembrane helix</keyword>
<proteinExistence type="predicted"/>
<evidence type="ECO:0000259" key="4">
    <source>
        <dbReference type="Pfam" id="PF05424"/>
    </source>
</evidence>
<evidence type="ECO:0000256" key="2">
    <source>
        <dbReference type="SAM" id="Phobius"/>
    </source>
</evidence>
<dbReference type="InterPro" id="IPR041480">
    <property type="entry name" value="CIDR1_gamma"/>
</dbReference>
<dbReference type="VEuPathDB" id="PlasmoDB:Pf7G8_080014200"/>
<dbReference type="InterPro" id="IPR042202">
    <property type="entry name" value="Duffy-ag-bd_sf"/>
</dbReference>
<dbReference type="VEuPathDB" id="PlasmoDB:PfSD01_020005600"/>
<dbReference type="VEuPathDB" id="PlasmoDB:PfNF135_000015500"/>
<dbReference type="Gene3D" id="1.20.58.830">
    <property type="match status" value="3"/>
</dbReference>
<dbReference type="Pfam" id="PF21807">
    <property type="entry name" value="PfEMP1_CIDRalpha1_dom"/>
    <property type="match status" value="1"/>
</dbReference>
<feature type="domain" description="Duffy-antigen binding" evidence="4">
    <location>
        <begin position="1"/>
        <end position="128"/>
    </location>
</feature>
<dbReference type="VEuPathDB" id="PlasmoDB:PfNF54_040018600"/>
<dbReference type="InterPro" id="IPR049158">
    <property type="entry name" value="PfEMP1_CIDRalpha1_dom"/>
</dbReference>
<dbReference type="InterPro" id="IPR004258">
    <property type="entry name" value="DBL"/>
</dbReference>
<dbReference type="VEuPathDB" id="PlasmoDB:PfSD01_070028900"/>
<feature type="compositionally biased region" description="Polar residues" evidence="1">
    <location>
        <begin position="769"/>
        <end position="805"/>
    </location>
</feature>
<feature type="transmembrane region" description="Helical" evidence="2">
    <location>
        <begin position="1579"/>
        <end position="1601"/>
    </location>
</feature>
<feature type="non-terminal residue" evidence="8">
    <location>
        <position position="1"/>
    </location>
</feature>
<dbReference type="VEuPathDB" id="PlasmoDB:PfHB3_050038500"/>
<dbReference type="GO" id="GO:0046789">
    <property type="term" value="F:host cell surface receptor binding"/>
    <property type="evidence" value="ECO:0007669"/>
    <property type="project" value="InterPro"/>
</dbReference>
<feature type="region of interest" description="Disordered" evidence="1">
    <location>
        <begin position="769"/>
        <end position="810"/>
    </location>
</feature>
<sequence>DIVRGRDIFRGNKQEKKKRDELDENLKTIFGKIYEGLTTENGAQTYYKDDTDKKNFYRLREDWWTANRHTVWKALTCEAYGTYFRQTCGSNAKTATQAKNNCRCKKEDGKSETDQVPTYFDYVPQYLRWFDEWGEEFCRLRKHKLQNAITNCRKGKDQNDQERYCSGNGYDCKGTFRAKNKYRWDYKCAGCFLSCSDFRKWIAKQKEEFEKQKKKYETEISVGGSGVRRQRRDARSTGSSSNYDGYESKFYEKLKETNYKDVEKFLEKLNEGICKKPPEASGETADRTDFTKDNLAKTFAQTEYCEPCPWCGVKKQNGTWKRKDSKEDCPSIKLYRPKNNDQGTTINFLYSGDEEKEIAEKLKEFCRTENSSDGSGDCGGTNSDSSLCEPWKCYHVKQLVKDKDGVEDKVYENDVEHGGGLCILQKTNGEENGKKQKTFNNFFYYWVVHMLKDSIYWRMKKLQRCLQNGNPMKCKDKCKGDCDCFQRWIGKKEKEWVNIKDHFGKQSDMKTETKSDPIVTLAAVLELEFSNENSTKDAENNVSAEEAEEIKHLRDIIEKKNEQAGAGGSPGTGKKTLMDKLIEYEKEQAQNCLKIHTHNDCPKPPKPAEGGAGRSDSPHSPDPGTDVRSRSDDQEEDEEEEVEEEAEEVHEVEKEETQEEEKAKKEGSEPQGPKEEVETVKPCEIVDKLFEKPESLQAACSLKYGPGGKEKFPNWKCVTPSGDTSERVRGKRSADGTPSGDTTGGSICVPPRRRRLYVGKLTQWATNTVSNTQAGGTTVVGSETAEGGTTQSPPGEASSTSGNTTPPDPKVELLKAFVESAAIETFFLWHKYKAENTKRQGGGAGDLFGGGAVHGMSAVPGGGPQLPDSESDENNPQSKLQQTGEIPNDFLRQMFYTLGDYRDILFSGSKDDNTKSSTYNDIINGDKEIAQREKTIKDAIERVLKNGDSQPPSDKTPQQTWWEANGPHIWNGMICALTYEDSGQKGKAPKHIEKVKEALLDKDGKPKTNGTHDYTYENVVLKEDDSGTEAKPTKPPTLSQFISRPPYFRYLEEWGESFCRERKKRLKDIKYECMDEDGDKQKYSGDGEYCEDIFSQKYNVLQDLSWSCAKPCSSYRRWIERKGKEFEKQEKAYTGQKDKYETECNAAERNNHGNGFCGTIKTTSTTAGDFLERLKNGPCKIENAEGKKGVGTKFFENEGEAFRPADNCKPCSEFKIKCKGTDHCDSSKGKGCNVKNSITASDIETMGQPTDDISMLVSDNDTNKFDGGLDACKDAHIFKGIKENKWECRNVCGYVVCKPKNVKGETANGKEYIQIIALFKRWVEYFFEDYNKIKHKISHCMKRGEGSKCENKCEEKCKKCAQEWLKLKTEEWTNIKNRLVEQYKNDTHSPINFNVKSSLEKFEDRTEFKKAIKPCKGLEHFQNSKECAVAASSESGKHGTQKDIVECLLDKLKKEINDCKNQTDDGTNPNCVQSSPLPDEEPEDLLLEEENPVAQPNICPTTQQDEEKEEGGCVPAKTEPKKPAADSGEQIPEEEILPEPKVTPPAPAPAAPPTKPANPPSQPTTPPTQLLDDPLLKTALMSSTIMWSIGIGFAAFTYFYLK</sequence>
<accession>A0A191VZ90</accession>
<name>A0A191VZ90_PLAFA</name>
<dbReference type="Pfam" id="PF05424">
    <property type="entry name" value="Duffy_binding"/>
    <property type="match status" value="2"/>
</dbReference>
<feature type="domain" description="Cysteine-rich interdomain region 1 gamma" evidence="5">
    <location>
        <begin position="1250"/>
        <end position="1301"/>
    </location>
</feature>
<dbReference type="VEuPathDB" id="PlasmoDB:Pf7G8-2_000224500"/>
<dbReference type="VEuPathDB" id="PlasmoDB:PfML01_080014800"/>
<feature type="domain" description="Duffy-binding-like" evidence="3">
    <location>
        <begin position="442"/>
        <end position="599"/>
    </location>
</feature>
<feature type="compositionally biased region" description="Polar residues" evidence="1">
    <location>
        <begin position="874"/>
        <end position="883"/>
    </location>
</feature>
<dbReference type="VEuPathDB" id="PlasmoDB:PfKH01_040018300"/>
<feature type="region of interest" description="Disordered" evidence="1">
    <location>
        <begin position="596"/>
        <end position="681"/>
    </location>
</feature>
<dbReference type="VEuPathDB" id="PlasmoDB:PfGN01_040018300"/>
<dbReference type="VEuPathDB" id="PlasmoDB:PfIT_040025800"/>
<feature type="region of interest" description="Disordered" evidence="1">
    <location>
        <begin position="843"/>
        <end position="883"/>
    </location>
</feature>
<feature type="domain" description="Duffy-binding-like" evidence="3">
    <location>
        <begin position="1318"/>
        <end position="1464"/>
    </location>
</feature>
<feature type="domain" description="PfEMP1 CIDRalpha1" evidence="6">
    <location>
        <begin position="344"/>
        <end position="400"/>
    </location>
</feature>
<dbReference type="VEuPathDB" id="PlasmoDB:PfTG01_040033100"/>
<dbReference type="VEuPathDB" id="PlasmoDB:PfSN01_120046000"/>
<dbReference type="VEuPathDB" id="PlasmoDB:PF3D7_0413100"/>
<feature type="compositionally biased region" description="Low complexity" evidence="1">
    <location>
        <begin position="735"/>
        <end position="746"/>
    </location>
</feature>
<evidence type="ECO:0000259" key="5">
    <source>
        <dbReference type="Pfam" id="PF18562"/>
    </source>
</evidence>
<feature type="compositionally biased region" description="Basic and acidic residues" evidence="1">
    <location>
        <begin position="649"/>
        <end position="681"/>
    </location>
</feature>
<evidence type="ECO:0000256" key="1">
    <source>
        <dbReference type="SAM" id="MobiDB-lite"/>
    </source>
</evidence>
<feature type="compositionally biased region" description="Gly residues" evidence="1">
    <location>
        <begin position="843"/>
        <end position="853"/>
    </location>
</feature>
<dbReference type="Pfam" id="PF22672">
    <property type="entry name" value="DBL_C"/>
    <property type="match status" value="2"/>
</dbReference>
<feature type="compositionally biased region" description="Polar residues" evidence="1">
    <location>
        <begin position="1464"/>
        <end position="1475"/>
    </location>
</feature>
<keyword evidence="2" id="KW-0812">Transmembrane</keyword>
<gene>
    <name evidence="8" type="primary">var</name>
</gene>
<feature type="compositionally biased region" description="Acidic residues" evidence="1">
    <location>
        <begin position="633"/>
        <end position="648"/>
    </location>
</feature>
<feature type="compositionally biased region" description="Acidic residues" evidence="1">
    <location>
        <begin position="1478"/>
        <end position="1491"/>
    </location>
</feature>
<evidence type="ECO:0000259" key="3">
    <source>
        <dbReference type="Pfam" id="PF03011"/>
    </source>
</evidence>
<feature type="domain" description="Duffy-antigen binding" evidence="4">
    <location>
        <begin position="747"/>
        <end position="987"/>
    </location>
</feature>
<dbReference type="InterPro" id="IPR008602">
    <property type="entry name" value="Duffy-antigen-binding"/>
</dbReference>
<dbReference type="VEuPathDB" id="PlasmoDB:PfGB4_040026000"/>
<dbReference type="FunFam" id="1.20.58.1930:FF:000001">
    <property type="entry name" value="Erythrocyte membrane protein 1, PfEMP1"/>
    <property type="match status" value="1"/>
</dbReference>
<dbReference type="VEuPathDB" id="PlasmoDB:PfTG01_000018500"/>
<dbReference type="Gene3D" id="1.20.1310.20">
    <property type="entry name" value="Duffy-antigen binding domain"/>
    <property type="match status" value="2"/>
</dbReference>